<keyword evidence="2" id="KW-0732">Signal</keyword>
<feature type="region of interest" description="Disordered" evidence="1">
    <location>
        <begin position="28"/>
        <end position="63"/>
    </location>
</feature>
<keyword evidence="4" id="KW-1185">Reference proteome</keyword>
<evidence type="ECO:0000313" key="4">
    <source>
        <dbReference type="Proteomes" id="UP000029665"/>
    </source>
</evidence>
<gene>
    <name evidence="3" type="ORF">BN946_scf184979.g72</name>
</gene>
<dbReference type="OrthoDB" id="4225815at2759"/>
<protein>
    <recommendedName>
        <fullName evidence="5">Hydrophobin</fullName>
    </recommendedName>
</protein>
<dbReference type="Proteomes" id="UP000029665">
    <property type="component" value="Unassembled WGS sequence"/>
</dbReference>
<evidence type="ECO:0000256" key="2">
    <source>
        <dbReference type="SAM" id="SignalP"/>
    </source>
</evidence>
<dbReference type="STRING" id="5643.A0A060SJ33"/>
<evidence type="ECO:0008006" key="5">
    <source>
        <dbReference type="Google" id="ProtNLM"/>
    </source>
</evidence>
<feature type="signal peptide" evidence="2">
    <location>
        <begin position="1"/>
        <end position="19"/>
    </location>
</feature>
<feature type="chain" id="PRO_5001591197" description="Hydrophobin" evidence="2">
    <location>
        <begin position="20"/>
        <end position="112"/>
    </location>
</feature>
<evidence type="ECO:0000256" key="1">
    <source>
        <dbReference type="SAM" id="MobiDB-lite"/>
    </source>
</evidence>
<dbReference type="AlphaFoldDB" id="A0A060SJ33"/>
<proteinExistence type="predicted"/>
<evidence type="ECO:0000313" key="3">
    <source>
        <dbReference type="EMBL" id="CDO74517.1"/>
    </source>
</evidence>
<name>A0A060SJ33_PYCCI</name>
<organism evidence="3 4">
    <name type="scientific">Pycnoporus cinnabarinus</name>
    <name type="common">Cinnabar-red polypore</name>
    <name type="synonym">Trametes cinnabarina</name>
    <dbReference type="NCBI Taxonomy" id="5643"/>
    <lineage>
        <taxon>Eukaryota</taxon>
        <taxon>Fungi</taxon>
        <taxon>Dikarya</taxon>
        <taxon>Basidiomycota</taxon>
        <taxon>Agaricomycotina</taxon>
        <taxon>Agaricomycetes</taxon>
        <taxon>Polyporales</taxon>
        <taxon>Polyporaceae</taxon>
        <taxon>Trametes</taxon>
    </lineage>
</organism>
<comment type="caution">
    <text evidence="3">The sequence shown here is derived from an EMBL/GenBank/DDBJ whole genome shotgun (WGS) entry which is preliminary data.</text>
</comment>
<dbReference type="EMBL" id="CCBP010000174">
    <property type="protein sequence ID" value="CDO74517.1"/>
    <property type="molecule type" value="Genomic_DNA"/>
</dbReference>
<reference evidence="3" key="1">
    <citation type="submission" date="2014-01" db="EMBL/GenBank/DDBJ databases">
        <title>The genome of the white-rot fungus Pycnoporus cinnabarinus: a basidiomycete model with a versatile arsenal for lignocellulosic biomass breakdown.</title>
        <authorList>
            <person name="Levasseur A."/>
            <person name="Lomascolo A."/>
            <person name="Ruiz-Duenas F.J."/>
            <person name="Uzan E."/>
            <person name="Piumi F."/>
            <person name="Kues U."/>
            <person name="Ram A.F.J."/>
            <person name="Murat C."/>
            <person name="Haon M."/>
            <person name="Benoit I."/>
            <person name="Arfi Y."/>
            <person name="Chevret D."/>
            <person name="Drula E."/>
            <person name="Kwon M.J."/>
            <person name="Gouret P."/>
            <person name="Lesage-Meessen L."/>
            <person name="Lombard V."/>
            <person name="Mariette J."/>
            <person name="Noirot C."/>
            <person name="Park J."/>
            <person name="Patyshakuliyeva A."/>
            <person name="Wieneger R.A.B."/>
            <person name="Wosten H.A.B."/>
            <person name="Martin F."/>
            <person name="Coutinho P.M."/>
            <person name="de Vries R."/>
            <person name="Martinez A.T."/>
            <person name="Klopp C."/>
            <person name="Pontarotti P."/>
            <person name="Henrissat B."/>
            <person name="Record E."/>
        </authorList>
    </citation>
    <scope>NUCLEOTIDE SEQUENCE [LARGE SCALE GENOMIC DNA]</scope>
    <source>
        <strain evidence="3">BRFM137</strain>
    </source>
</reference>
<sequence>MKSTIVLFILALIVATVQSVRIGANAERMARGLPPRAPNKLYSPTRASPARRAKPSQKPPPSCVHDECCQIVGTPEDDIGLDIIAGLLGVRLPPHKLAGANCFAIVEGGLPW</sequence>
<dbReference type="OMA" id="AGANCFA"/>
<dbReference type="HOGENOM" id="CLU_105134_1_0_1"/>
<accession>A0A060SJ33</accession>